<dbReference type="EMBL" id="QXFU01001973">
    <property type="protein sequence ID" value="KAE8992408.1"/>
    <property type="molecule type" value="Genomic_DNA"/>
</dbReference>
<dbReference type="EMBL" id="QXFV01002063">
    <property type="protein sequence ID" value="KAE8993483.1"/>
    <property type="molecule type" value="Genomic_DNA"/>
</dbReference>
<sequence>MTPYELAFKDKPRLDHLRVFGSIGYAHIDQSKRTKLEQKKNQRTPGYRVYDLESNKGKDTRSVNLDKREGEWHIRFGAN</sequence>
<reference evidence="4 6" key="1">
    <citation type="submission" date="2018-09" db="EMBL/GenBank/DDBJ databases">
        <title>Genomic investigation of the strawberry pathogen Phytophthora fragariae indicates pathogenicity is determined by transcriptional variation in three key races.</title>
        <authorList>
            <person name="Adams T.M."/>
            <person name="Armitage A.D."/>
            <person name="Sobczyk M.K."/>
            <person name="Bates H.J."/>
            <person name="Dunwell J.M."/>
            <person name="Nellist C.F."/>
            <person name="Harrison R.J."/>
        </authorList>
    </citation>
    <scope>NUCLEOTIDE SEQUENCE [LARGE SCALE GENOMIC DNA]</scope>
    <source>
        <strain evidence="2 4">SCRP249</strain>
        <strain evidence="1 6">SCRP324</strain>
        <strain evidence="3 5">SCRP333</strain>
    </source>
</reference>
<dbReference type="AlphaFoldDB" id="A0A6A3JPI3"/>
<dbReference type="Proteomes" id="UP000435112">
    <property type="component" value="Unassembled WGS sequence"/>
</dbReference>
<evidence type="ECO:0000313" key="5">
    <source>
        <dbReference type="Proteomes" id="UP000434957"/>
    </source>
</evidence>
<dbReference type="EMBL" id="QXFT01002098">
    <property type="protein sequence ID" value="KAE9303968.1"/>
    <property type="molecule type" value="Genomic_DNA"/>
</dbReference>
<comment type="caution">
    <text evidence="2">The sequence shown here is derived from an EMBL/GenBank/DDBJ whole genome shotgun (WGS) entry which is preliminary data.</text>
</comment>
<evidence type="ECO:0000313" key="2">
    <source>
        <dbReference type="EMBL" id="KAE8993483.1"/>
    </source>
</evidence>
<evidence type="ECO:0000313" key="4">
    <source>
        <dbReference type="Proteomes" id="UP000429607"/>
    </source>
</evidence>
<protein>
    <submittedName>
        <fullName evidence="2">Uncharacterized protein</fullName>
    </submittedName>
</protein>
<dbReference type="OrthoDB" id="159564at2759"/>
<accession>A0A6A3JPI3</accession>
<gene>
    <name evidence="2" type="ORF">PR001_g20658</name>
    <name evidence="1" type="ORF">PR002_g20556</name>
    <name evidence="3" type="ORF">PR003_g21873</name>
</gene>
<dbReference type="Proteomes" id="UP000429607">
    <property type="component" value="Unassembled WGS sequence"/>
</dbReference>
<evidence type="ECO:0000313" key="6">
    <source>
        <dbReference type="Proteomes" id="UP000435112"/>
    </source>
</evidence>
<evidence type="ECO:0000313" key="3">
    <source>
        <dbReference type="EMBL" id="KAE9303968.1"/>
    </source>
</evidence>
<proteinExistence type="predicted"/>
<organism evidence="2 4">
    <name type="scientific">Phytophthora rubi</name>
    <dbReference type="NCBI Taxonomy" id="129364"/>
    <lineage>
        <taxon>Eukaryota</taxon>
        <taxon>Sar</taxon>
        <taxon>Stramenopiles</taxon>
        <taxon>Oomycota</taxon>
        <taxon>Peronosporomycetes</taxon>
        <taxon>Peronosporales</taxon>
        <taxon>Peronosporaceae</taxon>
        <taxon>Phytophthora</taxon>
    </lineage>
</organism>
<dbReference type="Proteomes" id="UP000434957">
    <property type="component" value="Unassembled WGS sequence"/>
</dbReference>
<evidence type="ECO:0000313" key="1">
    <source>
        <dbReference type="EMBL" id="KAE8992408.1"/>
    </source>
</evidence>
<keyword evidence="5" id="KW-1185">Reference proteome</keyword>
<name>A0A6A3JPI3_9STRA</name>